<sequence>MNVEDSRSKRPLGTLNVVGDRALVQPNKGKFKSANQSKFWNVVPTRNQTVLINWNPNIVGSSEPRVQDAEFDQMIDERIEMLKKLQSQKLNSIDEEELDENHQANAIQDLDSNDPDNLGFFIGEETLFHIGLINHEDVKLILDTGTSKSTV</sequence>
<dbReference type="Proteomes" id="UP000235392">
    <property type="component" value="Unassembled WGS sequence"/>
</dbReference>
<name>A0A2N5U8J9_9BASI</name>
<accession>A0A2N5U8J9</accession>
<evidence type="ECO:0000313" key="2">
    <source>
        <dbReference type="Proteomes" id="UP000235392"/>
    </source>
</evidence>
<dbReference type="GO" id="GO:0004190">
    <property type="term" value="F:aspartic-type endopeptidase activity"/>
    <property type="evidence" value="ECO:0007669"/>
    <property type="project" value="InterPro"/>
</dbReference>
<organism evidence="1 2">
    <name type="scientific">Puccinia coronata f. sp. avenae</name>
    <dbReference type="NCBI Taxonomy" id="200324"/>
    <lineage>
        <taxon>Eukaryota</taxon>
        <taxon>Fungi</taxon>
        <taxon>Dikarya</taxon>
        <taxon>Basidiomycota</taxon>
        <taxon>Pucciniomycotina</taxon>
        <taxon>Pucciniomycetes</taxon>
        <taxon>Pucciniales</taxon>
        <taxon>Pucciniaceae</taxon>
        <taxon>Puccinia</taxon>
    </lineage>
</organism>
<dbReference type="EMBL" id="PGCI01000206">
    <property type="protein sequence ID" value="PLW34061.1"/>
    <property type="molecule type" value="Genomic_DNA"/>
</dbReference>
<evidence type="ECO:0000313" key="1">
    <source>
        <dbReference type="EMBL" id="PLW34061.1"/>
    </source>
</evidence>
<proteinExistence type="predicted"/>
<gene>
    <name evidence="1" type="ORF">PCASD_14466</name>
</gene>
<protein>
    <submittedName>
        <fullName evidence="1">Uncharacterized protein</fullName>
    </submittedName>
</protein>
<dbReference type="PROSITE" id="PS00141">
    <property type="entry name" value="ASP_PROTEASE"/>
    <property type="match status" value="1"/>
</dbReference>
<reference evidence="1 2" key="1">
    <citation type="submission" date="2017-11" db="EMBL/GenBank/DDBJ databases">
        <title>De novo assembly and phasing of dikaryotic genomes from two isolates of Puccinia coronata f. sp. avenae, the causal agent of oat crown rust.</title>
        <authorList>
            <person name="Miller M.E."/>
            <person name="Zhang Y."/>
            <person name="Omidvar V."/>
            <person name="Sperschneider J."/>
            <person name="Schwessinger B."/>
            <person name="Raley C."/>
            <person name="Palmer J.M."/>
            <person name="Garnica D."/>
            <person name="Upadhyaya N."/>
            <person name="Rathjen J."/>
            <person name="Taylor J.M."/>
            <person name="Park R.F."/>
            <person name="Dodds P.N."/>
            <person name="Hirsch C.D."/>
            <person name="Kianian S.F."/>
            <person name="Figueroa M."/>
        </authorList>
    </citation>
    <scope>NUCLEOTIDE SEQUENCE [LARGE SCALE GENOMIC DNA]</scope>
    <source>
        <strain evidence="1">12SD80</strain>
    </source>
</reference>
<dbReference type="GO" id="GO:0006508">
    <property type="term" value="P:proteolysis"/>
    <property type="evidence" value="ECO:0007669"/>
    <property type="project" value="InterPro"/>
</dbReference>
<dbReference type="InterPro" id="IPR001969">
    <property type="entry name" value="Aspartic_peptidase_AS"/>
</dbReference>
<dbReference type="AlphaFoldDB" id="A0A2N5U8J9"/>
<comment type="caution">
    <text evidence="1">The sequence shown here is derived from an EMBL/GenBank/DDBJ whole genome shotgun (WGS) entry which is preliminary data.</text>
</comment>